<dbReference type="RefSeq" id="WP_302038795.1">
    <property type="nucleotide sequence ID" value="NZ_JAUKPO010000009.1"/>
</dbReference>
<reference evidence="4" key="1">
    <citation type="submission" date="2023-07" db="EMBL/GenBank/DDBJ databases">
        <title>The genome sequence of Rhodocytophaga aerolata KACC 12507.</title>
        <authorList>
            <person name="Zhang X."/>
        </authorList>
    </citation>
    <scope>NUCLEOTIDE SEQUENCE</scope>
    <source>
        <strain evidence="4">KACC 12507</strain>
    </source>
</reference>
<keyword evidence="5" id="KW-1185">Reference proteome</keyword>
<gene>
    <name evidence="4" type="ORF">Q0590_17085</name>
</gene>
<feature type="domain" description="N-acetyltransferase" evidence="3">
    <location>
        <begin position="123"/>
        <end position="258"/>
    </location>
</feature>
<comment type="caution">
    <text evidence="4">The sequence shown here is derived from an EMBL/GenBank/DDBJ whole genome shotgun (WGS) entry which is preliminary data.</text>
</comment>
<dbReference type="InterPro" id="IPR016181">
    <property type="entry name" value="Acyl_CoA_acyltransferase"/>
</dbReference>
<sequence>MKKAFELIDDNFFQHSWKLTDKIENMQVVSTESMTIADCGLSCDTFNIIYVRNAERLTLADLQQAKQHFERKDFAYTLWVEERKLGTRARELLTSANMEVTNREPGMFLDLISYSPIDKNSFAHIKKVATPEEVILFAQIVAQNWQPPDQNLVNYYIKATPIILSHTSPSHFFLYFISGKPVAGVELFMSGHTTAGIFGLSTLADYRGQGIGSTLFTYVLNEAKNRGCAQAVLQASEDGIGIYKKLGFSIETYFYEWH</sequence>
<keyword evidence="1" id="KW-0808">Transferase</keyword>
<dbReference type="PROSITE" id="PS51186">
    <property type="entry name" value="GNAT"/>
    <property type="match status" value="1"/>
</dbReference>
<accession>A0ABT8R7A8</accession>
<evidence type="ECO:0000259" key="3">
    <source>
        <dbReference type="PROSITE" id="PS51186"/>
    </source>
</evidence>
<dbReference type="EMBL" id="JAUKPO010000009">
    <property type="protein sequence ID" value="MDO1447990.1"/>
    <property type="molecule type" value="Genomic_DNA"/>
</dbReference>
<dbReference type="Gene3D" id="3.40.630.30">
    <property type="match status" value="1"/>
</dbReference>
<protein>
    <submittedName>
        <fullName evidence="4">GNAT family N-acetyltransferase</fullName>
    </submittedName>
</protein>
<dbReference type="Pfam" id="PF00583">
    <property type="entry name" value="Acetyltransf_1"/>
    <property type="match status" value="1"/>
</dbReference>
<dbReference type="InterPro" id="IPR000182">
    <property type="entry name" value="GNAT_dom"/>
</dbReference>
<evidence type="ECO:0000313" key="4">
    <source>
        <dbReference type="EMBL" id="MDO1447990.1"/>
    </source>
</evidence>
<dbReference type="InterPro" id="IPR050680">
    <property type="entry name" value="YpeA/RimI_acetyltransf"/>
</dbReference>
<evidence type="ECO:0000313" key="5">
    <source>
        <dbReference type="Proteomes" id="UP001168528"/>
    </source>
</evidence>
<dbReference type="CDD" id="cd04301">
    <property type="entry name" value="NAT_SF"/>
    <property type="match status" value="1"/>
</dbReference>
<dbReference type="Proteomes" id="UP001168528">
    <property type="component" value="Unassembled WGS sequence"/>
</dbReference>
<dbReference type="SUPFAM" id="SSF55729">
    <property type="entry name" value="Acyl-CoA N-acyltransferases (Nat)"/>
    <property type="match status" value="1"/>
</dbReference>
<dbReference type="PANTHER" id="PTHR43420">
    <property type="entry name" value="ACETYLTRANSFERASE"/>
    <property type="match status" value="1"/>
</dbReference>
<dbReference type="PANTHER" id="PTHR43420:SF44">
    <property type="entry name" value="ACETYLTRANSFERASE YPEA"/>
    <property type="match status" value="1"/>
</dbReference>
<evidence type="ECO:0000256" key="1">
    <source>
        <dbReference type="ARBA" id="ARBA00022679"/>
    </source>
</evidence>
<evidence type="ECO:0000256" key="2">
    <source>
        <dbReference type="ARBA" id="ARBA00023315"/>
    </source>
</evidence>
<name>A0ABT8R7A8_9BACT</name>
<keyword evidence="2" id="KW-0012">Acyltransferase</keyword>
<proteinExistence type="predicted"/>
<organism evidence="4 5">
    <name type="scientific">Rhodocytophaga aerolata</name>
    <dbReference type="NCBI Taxonomy" id="455078"/>
    <lineage>
        <taxon>Bacteria</taxon>
        <taxon>Pseudomonadati</taxon>
        <taxon>Bacteroidota</taxon>
        <taxon>Cytophagia</taxon>
        <taxon>Cytophagales</taxon>
        <taxon>Rhodocytophagaceae</taxon>
        <taxon>Rhodocytophaga</taxon>
    </lineage>
</organism>